<evidence type="ECO:0000313" key="2">
    <source>
        <dbReference type="EMBL" id="GGH33926.1"/>
    </source>
</evidence>
<accession>A0A917MJZ9</accession>
<dbReference type="Pfam" id="PF06114">
    <property type="entry name" value="Peptidase_M78"/>
    <property type="match status" value="1"/>
</dbReference>
<protein>
    <recommendedName>
        <fullName evidence="1">IrrE N-terminal-like domain-containing protein</fullName>
    </recommendedName>
</protein>
<keyword evidence="3" id="KW-1185">Reference proteome</keyword>
<feature type="domain" description="IrrE N-terminal-like" evidence="1">
    <location>
        <begin position="8"/>
        <end position="114"/>
    </location>
</feature>
<dbReference type="InterPro" id="IPR010359">
    <property type="entry name" value="IrrE_HExxH"/>
</dbReference>
<dbReference type="RefSeq" id="WP_188754308.1">
    <property type="nucleotide sequence ID" value="NZ_BMJY01000001.1"/>
</dbReference>
<evidence type="ECO:0000313" key="3">
    <source>
        <dbReference type="Proteomes" id="UP000657592"/>
    </source>
</evidence>
<dbReference type="Proteomes" id="UP000657592">
    <property type="component" value="Unassembled WGS sequence"/>
</dbReference>
<name>A0A917MJZ9_9MICO</name>
<dbReference type="AlphaFoldDB" id="A0A917MJZ9"/>
<comment type="caution">
    <text evidence="2">The sequence shown here is derived from an EMBL/GenBank/DDBJ whole genome shotgun (WGS) entry which is preliminary data.</text>
</comment>
<evidence type="ECO:0000259" key="1">
    <source>
        <dbReference type="Pfam" id="PF06114"/>
    </source>
</evidence>
<sequence>MQQLLALADELGLTVIEHRGRKVGGYHDGSRTVRLNPHMPRRLARSVLAHELGHAVHGHTPTIFGPQHARQERAAFEWAARLLIDRDAFAEVERLRDGHSPSMAYDLDVTVEIVDAYKGMLLRLGDVVYERPKMGAGQWDHRENVAQAS</sequence>
<proteinExistence type="predicted"/>
<organism evidence="2 3">
    <name type="scientific">Microbacterium album</name>
    <dbReference type="NCBI Taxonomy" id="2053191"/>
    <lineage>
        <taxon>Bacteria</taxon>
        <taxon>Bacillati</taxon>
        <taxon>Actinomycetota</taxon>
        <taxon>Actinomycetes</taxon>
        <taxon>Micrococcales</taxon>
        <taxon>Microbacteriaceae</taxon>
        <taxon>Microbacterium</taxon>
    </lineage>
</organism>
<reference evidence="2" key="2">
    <citation type="submission" date="2020-09" db="EMBL/GenBank/DDBJ databases">
        <authorList>
            <person name="Sun Q."/>
            <person name="Zhou Y."/>
        </authorList>
    </citation>
    <scope>NUCLEOTIDE SEQUENCE</scope>
    <source>
        <strain evidence="2">CGMCC 1.15794</strain>
    </source>
</reference>
<dbReference type="EMBL" id="BMJY01000001">
    <property type="protein sequence ID" value="GGH33926.1"/>
    <property type="molecule type" value="Genomic_DNA"/>
</dbReference>
<reference evidence="2" key="1">
    <citation type="journal article" date="2014" name="Int. J. Syst. Evol. Microbiol.">
        <title>Complete genome sequence of Corynebacterium casei LMG S-19264T (=DSM 44701T), isolated from a smear-ripened cheese.</title>
        <authorList>
            <consortium name="US DOE Joint Genome Institute (JGI-PGF)"/>
            <person name="Walter F."/>
            <person name="Albersmeier A."/>
            <person name="Kalinowski J."/>
            <person name="Ruckert C."/>
        </authorList>
    </citation>
    <scope>NUCLEOTIDE SEQUENCE</scope>
    <source>
        <strain evidence="2">CGMCC 1.15794</strain>
    </source>
</reference>
<gene>
    <name evidence="2" type="ORF">GCM10010921_01230</name>
</gene>